<keyword evidence="2" id="KW-1185">Reference proteome</keyword>
<comment type="caution">
    <text evidence="1">The sequence shown here is derived from an EMBL/GenBank/DDBJ whole genome shotgun (WGS) entry which is preliminary data.</text>
</comment>
<evidence type="ECO:0000313" key="1">
    <source>
        <dbReference type="EMBL" id="MFD2696994.1"/>
    </source>
</evidence>
<dbReference type="Proteomes" id="UP001597357">
    <property type="component" value="Unassembled WGS sequence"/>
</dbReference>
<dbReference type="SUPFAM" id="SSF49464">
    <property type="entry name" value="Carboxypeptidase regulatory domain-like"/>
    <property type="match status" value="1"/>
</dbReference>
<gene>
    <name evidence="1" type="ORF">ACFSQ0_03245</name>
</gene>
<proteinExistence type="predicted"/>
<name>A0ABW5SCC1_9FLAO</name>
<reference evidence="2" key="1">
    <citation type="journal article" date="2019" name="Int. J. Syst. Evol. Microbiol.">
        <title>The Global Catalogue of Microorganisms (GCM) 10K type strain sequencing project: providing services to taxonomists for standard genome sequencing and annotation.</title>
        <authorList>
            <consortium name="The Broad Institute Genomics Platform"/>
            <consortium name="The Broad Institute Genome Sequencing Center for Infectious Disease"/>
            <person name="Wu L."/>
            <person name="Ma J."/>
        </authorList>
    </citation>
    <scope>NUCLEOTIDE SEQUENCE [LARGE SCALE GENOMIC DNA]</scope>
    <source>
        <strain evidence="2">KCTC 42255</strain>
    </source>
</reference>
<accession>A0ABW5SCC1</accession>
<dbReference type="InterPro" id="IPR008969">
    <property type="entry name" value="CarboxyPept-like_regulatory"/>
</dbReference>
<dbReference type="RefSeq" id="WP_379044047.1">
    <property type="nucleotide sequence ID" value="NZ_JBHULZ010000023.1"/>
</dbReference>
<dbReference type="EMBL" id="JBHULZ010000023">
    <property type="protein sequence ID" value="MFD2696994.1"/>
    <property type="molecule type" value="Genomic_DNA"/>
</dbReference>
<sequence>MKRLTRHIIGILAFVAFQISFGQERIITGKVIGQDLSEFPGVVIMTSDLKAIDTTDFNGNFEFKYSTDIHKIKLIFPMTQEEEIEITENCNRIEIILLEEWIYDYVSLKRAERKKERDRKRTLPKLYGEAYEKGIFKDKKSCR</sequence>
<evidence type="ECO:0000313" key="2">
    <source>
        <dbReference type="Proteomes" id="UP001597357"/>
    </source>
</evidence>
<organism evidence="1 2">
    <name type="scientific">Mesonia sediminis</name>
    <dbReference type="NCBI Taxonomy" id="1703946"/>
    <lineage>
        <taxon>Bacteria</taxon>
        <taxon>Pseudomonadati</taxon>
        <taxon>Bacteroidota</taxon>
        <taxon>Flavobacteriia</taxon>
        <taxon>Flavobacteriales</taxon>
        <taxon>Flavobacteriaceae</taxon>
        <taxon>Mesonia</taxon>
    </lineage>
</organism>
<protein>
    <recommendedName>
        <fullName evidence="3">Carboxypeptidase-like regulatory domain-containing protein</fullName>
    </recommendedName>
</protein>
<evidence type="ECO:0008006" key="3">
    <source>
        <dbReference type="Google" id="ProtNLM"/>
    </source>
</evidence>